<proteinExistence type="evidence at transcript level"/>
<organism evidence="2">
    <name type="scientific">Oxytropis lambertii</name>
    <dbReference type="NCBI Taxonomy" id="20805"/>
    <lineage>
        <taxon>Eukaryota</taxon>
        <taxon>Viridiplantae</taxon>
        <taxon>Streptophyta</taxon>
        <taxon>Embryophyta</taxon>
        <taxon>Tracheophyta</taxon>
        <taxon>Spermatophyta</taxon>
        <taxon>Magnoliopsida</taxon>
        <taxon>eudicotyledons</taxon>
        <taxon>Gunneridae</taxon>
        <taxon>Pentapetalae</taxon>
        <taxon>rosids</taxon>
        <taxon>fabids</taxon>
        <taxon>Fabales</taxon>
        <taxon>Fabaceae</taxon>
        <taxon>Papilionoideae</taxon>
        <taxon>50 kb inversion clade</taxon>
        <taxon>NPAAA clade</taxon>
        <taxon>Hologalegina</taxon>
        <taxon>IRL clade</taxon>
        <taxon>Galegeae</taxon>
        <taxon>Oxytropis</taxon>
    </lineage>
</organism>
<evidence type="ECO:0000256" key="1">
    <source>
        <dbReference type="SAM" id="SignalP"/>
    </source>
</evidence>
<sequence length="95" mass="10984">MDKCLKFISALILLFFIFLHLTNGYSLSKNKWIWEEEDKGEARDEVWGGEGEDLDMKYRGGGSGRRPRIGRDGELIKNRHHNGKLTFIHSFVTLS</sequence>
<name>A0A411AFJ4_9FABA</name>
<dbReference type="AlphaFoldDB" id="A0A411AFJ4"/>
<keyword evidence="1" id="KW-0732">Signal</keyword>
<dbReference type="EMBL" id="MH204623">
    <property type="protein sequence ID" value="QAX32772.1"/>
    <property type="molecule type" value="mRNA"/>
</dbReference>
<gene>
    <name evidence="2" type="primary">GRP1C</name>
</gene>
<feature type="chain" id="PRO_5019128250" evidence="1">
    <location>
        <begin position="25"/>
        <end position="95"/>
    </location>
</feature>
<reference evidence="2" key="1">
    <citation type="submission" date="2018-04" db="EMBL/GenBank/DDBJ databases">
        <title>The nodule transcriptome of six IRLC legumes reveals different diversification patterns of leghemoglobin and glycine-rich-protein (GRP) families.</title>
        <authorList>
            <person name="Montiel J."/>
            <person name="Fonseca-Garcia C."/>
            <person name="Kereszt A."/>
            <person name="Kondorosi E."/>
        </authorList>
    </citation>
    <scope>NUCLEOTIDE SEQUENCE</scope>
</reference>
<evidence type="ECO:0000313" key="2">
    <source>
        <dbReference type="EMBL" id="QAX32772.1"/>
    </source>
</evidence>
<protein>
    <submittedName>
        <fullName evidence="2">Glycine-rich protein</fullName>
    </submittedName>
</protein>
<accession>A0A411AFJ4</accession>
<feature type="signal peptide" evidence="1">
    <location>
        <begin position="1"/>
        <end position="24"/>
    </location>
</feature>